<dbReference type="Proteomes" id="UP000298493">
    <property type="component" value="Unassembled WGS sequence"/>
</dbReference>
<protein>
    <submittedName>
        <fullName evidence="2">Uncharacterized protein</fullName>
    </submittedName>
</protein>
<name>A0A4Z1PLB6_9PEZI</name>
<comment type="caution">
    <text evidence="2">The sequence shown here is derived from an EMBL/GenBank/DDBJ whole genome shotgun (WGS) entry which is preliminary data.</text>
</comment>
<dbReference type="AlphaFoldDB" id="A0A4Z1PLB6"/>
<proteinExistence type="predicted"/>
<gene>
    <name evidence="2" type="ORF">E6O75_ATG02928</name>
</gene>
<evidence type="ECO:0000256" key="1">
    <source>
        <dbReference type="SAM" id="MobiDB-lite"/>
    </source>
</evidence>
<feature type="region of interest" description="Disordered" evidence="1">
    <location>
        <begin position="62"/>
        <end position="84"/>
    </location>
</feature>
<keyword evidence="3" id="KW-1185">Reference proteome</keyword>
<organism evidence="2 3">
    <name type="scientific">Venturia nashicola</name>
    <dbReference type="NCBI Taxonomy" id="86259"/>
    <lineage>
        <taxon>Eukaryota</taxon>
        <taxon>Fungi</taxon>
        <taxon>Dikarya</taxon>
        <taxon>Ascomycota</taxon>
        <taxon>Pezizomycotina</taxon>
        <taxon>Dothideomycetes</taxon>
        <taxon>Pleosporomycetidae</taxon>
        <taxon>Venturiales</taxon>
        <taxon>Venturiaceae</taxon>
        <taxon>Venturia</taxon>
    </lineage>
</organism>
<reference evidence="2 3" key="1">
    <citation type="submission" date="2019-04" db="EMBL/GenBank/DDBJ databases">
        <title>High contiguity whole genome sequence and gene annotation resource for two Venturia nashicola isolates.</title>
        <authorList>
            <person name="Prokchorchik M."/>
            <person name="Won K."/>
            <person name="Lee Y."/>
            <person name="Choi E.D."/>
            <person name="Segonzac C."/>
            <person name="Sohn K.H."/>
        </authorList>
    </citation>
    <scope>NUCLEOTIDE SEQUENCE [LARGE SCALE GENOMIC DNA]</scope>
    <source>
        <strain evidence="2 3">PRI2</strain>
    </source>
</reference>
<evidence type="ECO:0000313" key="2">
    <source>
        <dbReference type="EMBL" id="TID23292.1"/>
    </source>
</evidence>
<accession>A0A4Z1PLB6</accession>
<sequence>MPFDDVPLLVEEDIVGAGAMVSEGQRIAPINTPRVSDPNIRWHRWFAPGMRLSIGTAPEDGIEDIKQSTGANGPEGRARPHFPTEGTRLELLGPFIHLEDHTEHVGIADQVESFPCWRVSLRGVTVLG</sequence>
<evidence type="ECO:0000313" key="3">
    <source>
        <dbReference type="Proteomes" id="UP000298493"/>
    </source>
</evidence>
<dbReference type="EMBL" id="SNSC02000006">
    <property type="protein sequence ID" value="TID23292.1"/>
    <property type="molecule type" value="Genomic_DNA"/>
</dbReference>